<dbReference type="EMBL" id="PQXN01000239">
    <property type="protein sequence ID" value="TGO48429.1"/>
    <property type="molecule type" value="Genomic_DNA"/>
</dbReference>
<name>A0A4Z1HHG1_9HELO</name>
<proteinExistence type="predicted"/>
<protein>
    <submittedName>
        <fullName evidence="1">Uncharacterized protein</fullName>
    </submittedName>
</protein>
<gene>
    <name evidence="1" type="ORF">BCON_0240g00080</name>
</gene>
<evidence type="ECO:0000313" key="2">
    <source>
        <dbReference type="Proteomes" id="UP000297527"/>
    </source>
</evidence>
<organism evidence="1 2">
    <name type="scientific">Botryotinia convoluta</name>
    <dbReference type="NCBI Taxonomy" id="54673"/>
    <lineage>
        <taxon>Eukaryota</taxon>
        <taxon>Fungi</taxon>
        <taxon>Dikarya</taxon>
        <taxon>Ascomycota</taxon>
        <taxon>Pezizomycotina</taxon>
        <taxon>Leotiomycetes</taxon>
        <taxon>Helotiales</taxon>
        <taxon>Sclerotiniaceae</taxon>
        <taxon>Botryotinia</taxon>
    </lineage>
</organism>
<dbReference type="Proteomes" id="UP000297527">
    <property type="component" value="Unassembled WGS sequence"/>
</dbReference>
<accession>A0A4Z1HHG1</accession>
<reference evidence="1 2" key="1">
    <citation type="submission" date="2017-12" db="EMBL/GenBank/DDBJ databases">
        <title>Comparative genomics of Botrytis spp.</title>
        <authorList>
            <person name="Valero-Jimenez C.A."/>
            <person name="Tapia P."/>
            <person name="Veloso J."/>
            <person name="Silva-Moreno E."/>
            <person name="Staats M."/>
            <person name="Valdes J.H."/>
            <person name="Van Kan J.A.L."/>
        </authorList>
    </citation>
    <scope>NUCLEOTIDE SEQUENCE [LARGE SCALE GENOMIC DNA]</scope>
    <source>
        <strain evidence="1 2">MUCL11595</strain>
    </source>
</reference>
<comment type="caution">
    <text evidence="1">The sequence shown here is derived from an EMBL/GenBank/DDBJ whole genome shotgun (WGS) entry which is preliminary data.</text>
</comment>
<keyword evidence="2" id="KW-1185">Reference proteome</keyword>
<evidence type="ECO:0000313" key="1">
    <source>
        <dbReference type="EMBL" id="TGO48429.1"/>
    </source>
</evidence>
<dbReference type="OrthoDB" id="10312872at2759"/>
<dbReference type="AlphaFoldDB" id="A0A4Z1HHG1"/>
<sequence length="141" mass="16280">MFCSGVSSAIRDLASNTILELWESHLKVIKNTQISTGSWTFDLNLIITMNPYHVQVYSHRPGPSPRDHLTPTNIRDYYAFPQNRLPPLRIVYGNNQSNEAVRRHLMNAGRAMEPNARINGPYACPYVRYATYRRMGWGPQW</sequence>